<dbReference type="KEGG" id="ahal:FTX54_004910"/>
<feature type="transmembrane region" description="Helical" evidence="2">
    <location>
        <begin position="65"/>
        <end position="85"/>
    </location>
</feature>
<feature type="compositionally biased region" description="Acidic residues" evidence="1">
    <location>
        <begin position="579"/>
        <end position="599"/>
    </location>
</feature>
<keyword evidence="2" id="KW-0472">Membrane</keyword>
<dbReference type="Pfam" id="PF01841">
    <property type="entry name" value="Transglut_core"/>
    <property type="match status" value="1"/>
</dbReference>
<dbReference type="Proteomes" id="UP000321816">
    <property type="component" value="Chromosome"/>
</dbReference>
<dbReference type="RefSeq" id="WP_147803179.1">
    <property type="nucleotide sequence ID" value="NZ_CP144914.1"/>
</dbReference>
<evidence type="ECO:0000313" key="5">
    <source>
        <dbReference type="Proteomes" id="UP000321816"/>
    </source>
</evidence>
<keyword evidence="2" id="KW-0812">Transmembrane</keyword>
<feature type="compositionally biased region" description="Acidic residues" evidence="1">
    <location>
        <begin position="610"/>
        <end position="619"/>
    </location>
</feature>
<dbReference type="Pfam" id="PF13559">
    <property type="entry name" value="DUF4129"/>
    <property type="match status" value="1"/>
</dbReference>
<dbReference type="InterPro" id="IPR038765">
    <property type="entry name" value="Papain-like_cys_pep_sf"/>
</dbReference>
<feature type="region of interest" description="Disordered" evidence="1">
    <location>
        <begin position="579"/>
        <end position="624"/>
    </location>
</feature>
<keyword evidence="5" id="KW-1185">Reference proteome</keyword>
<dbReference type="InterPro" id="IPR002931">
    <property type="entry name" value="Transglutaminase-like"/>
</dbReference>
<feature type="domain" description="Transglutaminase-like" evidence="3">
    <location>
        <begin position="494"/>
        <end position="569"/>
    </location>
</feature>
<dbReference type="InterPro" id="IPR021878">
    <property type="entry name" value="TgpA_N"/>
</dbReference>
<dbReference type="OrthoDB" id="9804872at2"/>
<name>A0A5C7F8Y9_9BACI</name>
<dbReference type="EMBL" id="CP144914">
    <property type="protein sequence ID" value="WWD80905.1"/>
    <property type="molecule type" value="Genomic_DNA"/>
</dbReference>
<feature type="transmembrane region" description="Helical" evidence="2">
    <location>
        <begin position="12"/>
        <end position="29"/>
    </location>
</feature>
<dbReference type="Gene3D" id="3.10.620.30">
    <property type="match status" value="1"/>
</dbReference>
<dbReference type="InterPro" id="IPR025403">
    <property type="entry name" value="TgpA-like_C"/>
</dbReference>
<dbReference type="Pfam" id="PF11992">
    <property type="entry name" value="TgpA_N"/>
    <property type="match status" value="1"/>
</dbReference>
<dbReference type="AlphaFoldDB" id="A0A5C7F8Y9"/>
<feature type="transmembrane region" description="Helical" evidence="2">
    <location>
        <begin position="147"/>
        <end position="166"/>
    </location>
</feature>
<feature type="transmembrane region" description="Helical" evidence="2">
    <location>
        <begin position="172"/>
        <end position="190"/>
    </location>
</feature>
<feature type="transmembrane region" description="Helical" evidence="2">
    <location>
        <begin position="210"/>
        <end position="229"/>
    </location>
</feature>
<evidence type="ECO:0000313" key="4">
    <source>
        <dbReference type="EMBL" id="WWD80905.1"/>
    </source>
</evidence>
<dbReference type="InterPro" id="IPR052901">
    <property type="entry name" value="Bact_TGase-like"/>
</dbReference>
<dbReference type="SMART" id="SM00460">
    <property type="entry name" value="TGc"/>
    <property type="match status" value="1"/>
</dbReference>
<feature type="transmembrane region" description="Helical" evidence="2">
    <location>
        <begin position="41"/>
        <end position="59"/>
    </location>
</feature>
<proteinExistence type="predicted"/>
<evidence type="ECO:0000256" key="1">
    <source>
        <dbReference type="SAM" id="MobiDB-lite"/>
    </source>
</evidence>
<reference evidence="4 5" key="1">
    <citation type="submission" date="2024-01" db="EMBL/GenBank/DDBJ databases">
        <title>Complete Genome Sequence of Alkalicoccus halolimnae BZ-SZ-XJ29T, a Moderately Halophilic Bacterium Isolated from a Salt Lake.</title>
        <authorList>
            <person name="Zhao B."/>
        </authorList>
    </citation>
    <scope>NUCLEOTIDE SEQUENCE [LARGE SCALE GENOMIC DNA]</scope>
    <source>
        <strain evidence="4 5">BZ-SZ-XJ29</strain>
    </source>
</reference>
<dbReference type="SUPFAM" id="SSF54001">
    <property type="entry name" value="Cysteine proteinases"/>
    <property type="match status" value="1"/>
</dbReference>
<gene>
    <name evidence="4" type="ORF">FTX54_004910</name>
</gene>
<dbReference type="PANTHER" id="PTHR42736:SF1">
    <property type="entry name" value="PROTEIN-GLUTAMINE GAMMA-GLUTAMYLTRANSFERASE"/>
    <property type="match status" value="1"/>
</dbReference>
<organism evidence="4 5">
    <name type="scientific">Alkalicoccus halolimnae</name>
    <dbReference type="NCBI Taxonomy" id="1667239"/>
    <lineage>
        <taxon>Bacteria</taxon>
        <taxon>Bacillati</taxon>
        <taxon>Bacillota</taxon>
        <taxon>Bacilli</taxon>
        <taxon>Bacillales</taxon>
        <taxon>Bacillaceae</taxon>
        <taxon>Alkalicoccus</taxon>
    </lineage>
</organism>
<feature type="transmembrane region" description="Helical" evidence="2">
    <location>
        <begin position="120"/>
        <end position="140"/>
    </location>
</feature>
<protein>
    <submittedName>
        <fullName evidence="4">Transglutaminase domain-containing protein</fullName>
    </submittedName>
</protein>
<evidence type="ECO:0000256" key="2">
    <source>
        <dbReference type="SAM" id="Phobius"/>
    </source>
</evidence>
<sequence length="752" mass="84994">MKRLNSKSMSSITHFFIYALTLLLVWEWLRPIPVITNTGEIELFVWFTFASALLIYLRLPVYVTAPVLLAGSIYGLHLIFFEGSFLSREGGMETVRALSAEIGANVSLIINGNFAELTDLFRSFLLFMLLALICYLLYYWVLYKGKVFLFLLSTVVYITILDTFTPVDASQAIIRIIIIGFFMLTLLQMLKVQDEERAIGRRKKAFFSPAWMYTLIVIIGISVAAGLLAPKPEPQWADPVPAMRVLVGAEGSGGGSGVSRVGYGENDERLGGGFVQDEGTAFRAEADRDSYWRGESKEEYTGQGWVSEPVYVESELIYEDAVDFPLYRDEADLEQSEVSIEMAEEADFGLLFYPGQLRDVSDVEAEAGGNSLEENDLQFYTDVEAGRVQGEARNGGDVRFSSYDIEYDDASFNLESLRSSSEEDPEEIAERYTQLPDDLPERVGELAADITEEYDNRYEKAEAVEAYFSDNDFEYRTDNVPVPDEGEDYVDQFLFETQAGYCDNYSTSMAVMLRTLDIPTRWVKGFTSGEEIEELENGNTVYEVTNGNAHSWVEVYFPETGWVPFEPTQGFTNYAEFEEETPDVDTDQNESTNEAEDPNIPEPDGSTDNMLEEGTDTEEGAGGASGEDFTLFTMKNVLISLPLLIFIMLAYQKQNVFQNKFFLYRYRMLGSDASFTTAYKRLLWILANEGLPRASGETLREYAKRVDLALSSRAMTKLTNTYEKIHYGGKEPDGEWEARRKDWEEIVKSLNA</sequence>
<accession>A0A5C7F8Y9</accession>
<evidence type="ECO:0000259" key="3">
    <source>
        <dbReference type="SMART" id="SM00460"/>
    </source>
</evidence>
<keyword evidence="2" id="KW-1133">Transmembrane helix</keyword>
<dbReference type="PANTHER" id="PTHR42736">
    <property type="entry name" value="PROTEIN-GLUTAMINE GAMMA-GLUTAMYLTRANSFERASE"/>
    <property type="match status" value="1"/>
</dbReference>